<dbReference type="EMBL" id="JYIU01000044">
    <property type="protein sequence ID" value="KJL20132.1"/>
    <property type="molecule type" value="Genomic_DNA"/>
</dbReference>
<gene>
    <name evidence="1" type="ORF">RN50_02312</name>
</gene>
<name>A0A0F0KGV6_9MICO</name>
<evidence type="ECO:0000313" key="1">
    <source>
        <dbReference type="EMBL" id="KJL20132.1"/>
    </source>
</evidence>
<evidence type="ECO:0000313" key="2">
    <source>
        <dbReference type="Proteomes" id="UP000033572"/>
    </source>
</evidence>
<dbReference type="PATRIC" id="fig|104336.4.peg.2353"/>
<dbReference type="Proteomes" id="UP000033572">
    <property type="component" value="Unassembled WGS sequence"/>
</dbReference>
<organism evidence="1 2">
    <name type="scientific">Microbacterium foliorum</name>
    <dbReference type="NCBI Taxonomy" id="104336"/>
    <lineage>
        <taxon>Bacteria</taxon>
        <taxon>Bacillati</taxon>
        <taxon>Actinomycetota</taxon>
        <taxon>Actinomycetes</taxon>
        <taxon>Micrococcales</taxon>
        <taxon>Microbacteriaceae</taxon>
        <taxon>Microbacterium</taxon>
    </lineage>
</organism>
<dbReference type="AlphaFoldDB" id="A0A0F0KGV6"/>
<dbReference type="KEGG" id="mfol:DXT68_10025"/>
<keyword evidence="2" id="KW-1185">Reference proteome</keyword>
<proteinExistence type="predicted"/>
<accession>A0A0F0KGV6</accession>
<comment type="caution">
    <text evidence="1">The sequence shown here is derived from an EMBL/GenBank/DDBJ whole genome shotgun (WGS) entry which is preliminary data.</text>
</comment>
<sequence length="94" mass="10855">MTGDPEPRYVLHRVTPSEWVINDRRYPVDDPRNVVGCVYEYADTEVEVVWLRDLPLSARYANAQEVLEEVARIQDPSRATRPIPIPHLPPLYAT</sequence>
<reference evidence="1 2" key="1">
    <citation type="submission" date="2015-02" db="EMBL/GenBank/DDBJ databases">
        <title>Draft genome sequences of ten Microbacterium spp. with emphasis on heavy metal contaminated environments.</title>
        <authorList>
            <person name="Corretto E."/>
        </authorList>
    </citation>
    <scope>NUCLEOTIDE SEQUENCE [LARGE SCALE GENOMIC DNA]</scope>
    <source>
        <strain evidence="1 2">DSM 12966</strain>
    </source>
</reference>
<protein>
    <submittedName>
        <fullName evidence="1">Uncharacterized protein</fullName>
    </submittedName>
</protein>